<dbReference type="SMART" id="SM00062">
    <property type="entry name" value="PBPb"/>
    <property type="match status" value="1"/>
</dbReference>
<keyword evidence="3" id="KW-1185">Reference proteome</keyword>
<dbReference type="AlphaFoldDB" id="A0A0M2R4L3"/>
<evidence type="ECO:0000313" key="3">
    <source>
        <dbReference type="Proteomes" id="UP000034491"/>
    </source>
</evidence>
<sequence>MHNSVRIILIGCLLFFSFFSRADEEERQPFKIAYAESWAPISVGSANTVTGILPELMDIVIDKKMGIPVKHQGLPWARAQEAVRSGEVDAFITTPTPERLKFTRASKNVVFTLNFQPIVRINSDEEHLLKSEKDINTILKSKKYCDVLGNGWAENFYKVKNLKYLVVPTLDICLKHLAQGQIDIIIHAAPVSLSFIQKLGMGKQLTVLPIVISSSPAFPLLVSNESSFGQDFLNEFDHTVSNMKQQGMWDELVNLSSFITN</sequence>
<dbReference type="SUPFAM" id="SSF53850">
    <property type="entry name" value="Periplasmic binding protein-like II"/>
    <property type="match status" value="1"/>
</dbReference>
<dbReference type="Proteomes" id="UP000034491">
    <property type="component" value="Unassembled WGS sequence"/>
</dbReference>
<evidence type="ECO:0000259" key="1">
    <source>
        <dbReference type="SMART" id="SM00062"/>
    </source>
</evidence>
<dbReference type="InterPro" id="IPR001638">
    <property type="entry name" value="Solute-binding_3/MltF_N"/>
</dbReference>
<proteinExistence type="predicted"/>
<dbReference type="EMBL" id="LANI01000017">
    <property type="protein sequence ID" value="KKJ76787.1"/>
    <property type="molecule type" value="Genomic_DNA"/>
</dbReference>
<comment type="caution">
    <text evidence="2">The sequence shown here is derived from an EMBL/GenBank/DDBJ whole genome shotgun (WGS) entry which is preliminary data.</text>
</comment>
<reference evidence="2 3" key="1">
    <citation type="submission" date="2015-03" db="EMBL/GenBank/DDBJ databases">
        <title>Genome sequence of Kiloniella sp. P1-1, isolated from the gut microflora of Pacific white shrimp, Penaeus vannamei.</title>
        <authorList>
            <person name="Shao Z."/>
            <person name="Wang L."/>
            <person name="Li X."/>
        </authorList>
    </citation>
    <scope>NUCLEOTIDE SEQUENCE [LARGE SCALE GENOMIC DNA]</scope>
    <source>
        <strain evidence="2 3">P1-1</strain>
    </source>
</reference>
<dbReference type="STRING" id="1549748.WH95_11755"/>
<dbReference type="OrthoDB" id="8479961at2"/>
<dbReference type="Pfam" id="PF00497">
    <property type="entry name" value="SBP_bac_3"/>
    <property type="match status" value="1"/>
</dbReference>
<feature type="domain" description="Solute-binding protein family 3/N-terminal" evidence="1">
    <location>
        <begin position="29"/>
        <end position="256"/>
    </location>
</feature>
<gene>
    <name evidence="2" type="ORF">WH95_11755</name>
</gene>
<organism evidence="2 3">
    <name type="scientific">Kiloniella litopenaei</name>
    <dbReference type="NCBI Taxonomy" id="1549748"/>
    <lineage>
        <taxon>Bacteria</taxon>
        <taxon>Pseudomonadati</taxon>
        <taxon>Pseudomonadota</taxon>
        <taxon>Alphaproteobacteria</taxon>
        <taxon>Rhodospirillales</taxon>
        <taxon>Kiloniellaceae</taxon>
        <taxon>Kiloniella</taxon>
    </lineage>
</organism>
<accession>A0A0M2R4L3</accession>
<dbReference type="Gene3D" id="3.40.190.10">
    <property type="entry name" value="Periplasmic binding protein-like II"/>
    <property type="match status" value="2"/>
</dbReference>
<name>A0A0M2R4L3_9PROT</name>
<evidence type="ECO:0000313" key="2">
    <source>
        <dbReference type="EMBL" id="KKJ76787.1"/>
    </source>
</evidence>
<protein>
    <recommendedName>
        <fullName evidence="1">Solute-binding protein family 3/N-terminal domain-containing protein</fullName>
    </recommendedName>
</protein>